<name>A0A0N4WDM4_HAEPC</name>
<proteinExistence type="predicted"/>
<organism evidence="4">
    <name type="scientific">Haemonchus placei</name>
    <name type="common">Barber's pole worm</name>
    <dbReference type="NCBI Taxonomy" id="6290"/>
    <lineage>
        <taxon>Eukaryota</taxon>
        <taxon>Metazoa</taxon>
        <taxon>Ecdysozoa</taxon>
        <taxon>Nematoda</taxon>
        <taxon>Chromadorea</taxon>
        <taxon>Rhabditida</taxon>
        <taxon>Rhabditina</taxon>
        <taxon>Rhabditomorpha</taxon>
        <taxon>Strongyloidea</taxon>
        <taxon>Trichostrongylidae</taxon>
        <taxon>Haemonchus</taxon>
    </lineage>
</organism>
<evidence type="ECO:0000313" key="2">
    <source>
        <dbReference type="EMBL" id="VDO35550.1"/>
    </source>
</evidence>
<dbReference type="EMBL" id="UZAF01016910">
    <property type="protein sequence ID" value="VDO35550.1"/>
    <property type="molecule type" value="Genomic_DNA"/>
</dbReference>
<protein>
    <submittedName>
        <fullName evidence="2 4">Uncharacterized protein</fullName>
    </submittedName>
</protein>
<keyword evidence="1" id="KW-0472">Membrane</keyword>
<feature type="transmembrane region" description="Helical" evidence="1">
    <location>
        <begin position="152"/>
        <end position="171"/>
    </location>
</feature>
<evidence type="ECO:0000313" key="3">
    <source>
        <dbReference type="Proteomes" id="UP000268014"/>
    </source>
</evidence>
<keyword evidence="1" id="KW-0812">Transmembrane</keyword>
<dbReference type="OrthoDB" id="10373859at2759"/>
<reference evidence="2 3" key="2">
    <citation type="submission" date="2018-11" db="EMBL/GenBank/DDBJ databases">
        <authorList>
            <consortium name="Pathogen Informatics"/>
        </authorList>
    </citation>
    <scope>NUCLEOTIDE SEQUENCE [LARGE SCALE GENOMIC DNA]</scope>
    <source>
        <strain evidence="2 3">MHpl1</strain>
    </source>
</reference>
<keyword evidence="1" id="KW-1133">Transmembrane helix</keyword>
<evidence type="ECO:0000256" key="1">
    <source>
        <dbReference type="SAM" id="Phobius"/>
    </source>
</evidence>
<dbReference type="AlphaFoldDB" id="A0A0N4WDM4"/>
<accession>A0A0N4WDM4</accession>
<gene>
    <name evidence="2" type="ORF">HPLM_LOCUS8685</name>
</gene>
<dbReference type="Proteomes" id="UP000268014">
    <property type="component" value="Unassembled WGS sequence"/>
</dbReference>
<reference evidence="4" key="1">
    <citation type="submission" date="2017-02" db="UniProtKB">
        <authorList>
            <consortium name="WormBaseParasite"/>
        </authorList>
    </citation>
    <scope>IDENTIFICATION</scope>
</reference>
<keyword evidence="3" id="KW-1185">Reference proteome</keyword>
<sequence length="175" mass="19492">MDDVDVAIHLEPLVDALTDIKDQLNMFTAPFNVRIDAIADLLNRQSEMVYNKLDALHERPRLRSSCVFCTFEDNKDHRPTGWCYRFVDPVSRAVQASNLRPLTGASKPVTKTAGFRAPSATEVTMSFSAQPKPPIHQHPISGVNSKSLPRPLFALTISACFLVFIPSHLFFPPSS</sequence>
<dbReference type="WBParaSite" id="HPLM_0000869301-mRNA-1">
    <property type="protein sequence ID" value="HPLM_0000869301-mRNA-1"/>
    <property type="gene ID" value="HPLM_0000869301"/>
</dbReference>
<evidence type="ECO:0000313" key="4">
    <source>
        <dbReference type="WBParaSite" id="HPLM_0000869301-mRNA-1"/>
    </source>
</evidence>